<dbReference type="Proteomes" id="UP000197032">
    <property type="component" value="Unassembled WGS sequence"/>
</dbReference>
<dbReference type="AlphaFoldDB" id="A0A1Z5HV00"/>
<proteinExistence type="predicted"/>
<dbReference type="EMBL" id="BDGJ01000116">
    <property type="protein sequence ID" value="GAW93120.1"/>
    <property type="molecule type" value="Genomic_DNA"/>
</dbReference>
<sequence length="58" mass="6429">MLGVDQTTGGLDRKKIGVSFLWGDICWWGFQPGRPCTFAVSSAYHASGYFAEKKEAKE</sequence>
<evidence type="ECO:0000313" key="2">
    <source>
        <dbReference type="Proteomes" id="UP000197032"/>
    </source>
</evidence>
<organism evidence="1 2">
    <name type="scientific">Calderihabitans maritimus</name>
    <dbReference type="NCBI Taxonomy" id="1246530"/>
    <lineage>
        <taxon>Bacteria</taxon>
        <taxon>Bacillati</taxon>
        <taxon>Bacillota</taxon>
        <taxon>Clostridia</taxon>
        <taxon>Neomoorellales</taxon>
        <taxon>Calderihabitantaceae</taxon>
        <taxon>Calderihabitans</taxon>
    </lineage>
</organism>
<name>A0A1Z5HV00_9FIRM</name>
<keyword evidence="2" id="KW-1185">Reference proteome</keyword>
<protein>
    <submittedName>
        <fullName evidence="1">Uncharacterized protein</fullName>
    </submittedName>
</protein>
<evidence type="ECO:0000313" key="1">
    <source>
        <dbReference type="EMBL" id="GAW93120.1"/>
    </source>
</evidence>
<reference evidence="2" key="1">
    <citation type="journal article" date="2017" name="Appl. Environ. Microbiol.">
        <title>Genomic analysis of Calderihabitans maritimus KKC1, a thermophilic hydrogenogenic carboxydotrophic bacterium isolated from marine sediment.</title>
        <authorList>
            <person name="Omae K."/>
            <person name="Yoneda Y."/>
            <person name="Fukuyama Y."/>
            <person name="Yoshida T."/>
            <person name="Sako Y."/>
        </authorList>
    </citation>
    <scope>NUCLEOTIDE SEQUENCE [LARGE SCALE GENOMIC DNA]</scope>
    <source>
        <strain evidence="2">KKC1</strain>
    </source>
</reference>
<accession>A0A1Z5HV00</accession>
<comment type="caution">
    <text evidence="1">The sequence shown here is derived from an EMBL/GenBank/DDBJ whole genome shotgun (WGS) entry which is preliminary data.</text>
</comment>
<gene>
    <name evidence="1" type="ORF">KKC1_22610</name>
</gene>